<dbReference type="Proteomes" id="UP000027920">
    <property type="component" value="Unassembled WGS sequence"/>
</dbReference>
<reference evidence="1 2" key="1">
    <citation type="submission" date="2013-03" db="EMBL/GenBank/DDBJ databases">
        <title>The Genome Sequence of Exophiala aquamarina CBS 119918.</title>
        <authorList>
            <consortium name="The Broad Institute Genomics Platform"/>
            <person name="Cuomo C."/>
            <person name="de Hoog S."/>
            <person name="Gorbushina A."/>
            <person name="Walker B."/>
            <person name="Young S.K."/>
            <person name="Zeng Q."/>
            <person name="Gargeya S."/>
            <person name="Fitzgerald M."/>
            <person name="Haas B."/>
            <person name="Abouelleil A."/>
            <person name="Allen A.W."/>
            <person name="Alvarado L."/>
            <person name="Arachchi H.M."/>
            <person name="Berlin A.M."/>
            <person name="Chapman S.B."/>
            <person name="Gainer-Dewar J."/>
            <person name="Goldberg J."/>
            <person name="Griggs A."/>
            <person name="Gujja S."/>
            <person name="Hansen M."/>
            <person name="Howarth C."/>
            <person name="Imamovic A."/>
            <person name="Ireland A."/>
            <person name="Larimer J."/>
            <person name="McCowan C."/>
            <person name="Murphy C."/>
            <person name="Pearson M."/>
            <person name="Poon T.W."/>
            <person name="Priest M."/>
            <person name="Roberts A."/>
            <person name="Saif S."/>
            <person name="Shea T."/>
            <person name="Sisk P."/>
            <person name="Sykes S."/>
            <person name="Wortman J."/>
            <person name="Nusbaum C."/>
            <person name="Birren B."/>
        </authorList>
    </citation>
    <scope>NUCLEOTIDE SEQUENCE [LARGE SCALE GENOMIC DNA]</scope>
    <source>
        <strain evidence="1 2">CBS 119918</strain>
    </source>
</reference>
<evidence type="ECO:0000313" key="1">
    <source>
        <dbReference type="EMBL" id="KEF52821.1"/>
    </source>
</evidence>
<dbReference type="AlphaFoldDB" id="A0A072NZ26"/>
<dbReference type="GeneID" id="25286138"/>
<accession>A0A072NZ26</accession>
<dbReference type="STRING" id="1182545.A0A072NZ26"/>
<dbReference type="OrthoDB" id="4132249at2759"/>
<comment type="caution">
    <text evidence="1">The sequence shown here is derived from an EMBL/GenBank/DDBJ whole genome shotgun (WGS) entry which is preliminary data.</text>
</comment>
<proteinExistence type="predicted"/>
<dbReference type="VEuPathDB" id="FungiDB:A1O9_11238"/>
<protein>
    <recommendedName>
        <fullName evidence="3">Transcription factor domain-containing protein</fullName>
    </recommendedName>
</protein>
<evidence type="ECO:0000313" key="2">
    <source>
        <dbReference type="Proteomes" id="UP000027920"/>
    </source>
</evidence>
<name>A0A072NZ26_9EURO</name>
<gene>
    <name evidence="1" type="ORF">A1O9_11238</name>
</gene>
<evidence type="ECO:0008006" key="3">
    <source>
        <dbReference type="Google" id="ProtNLM"/>
    </source>
</evidence>
<dbReference type="HOGENOM" id="CLU_528954_0_0_1"/>
<dbReference type="EMBL" id="AMGV01000016">
    <property type="protein sequence ID" value="KEF52821.1"/>
    <property type="molecule type" value="Genomic_DNA"/>
</dbReference>
<dbReference type="RefSeq" id="XP_013255411.1">
    <property type="nucleotide sequence ID" value="XM_013399957.1"/>
</dbReference>
<keyword evidence="2" id="KW-1185">Reference proteome</keyword>
<organism evidence="1 2">
    <name type="scientific">Exophiala aquamarina CBS 119918</name>
    <dbReference type="NCBI Taxonomy" id="1182545"/>
    <lineage>
        <taxon>Eukaryota</taxon>
        <taxon>Fungi</taxon>
        <taxon>Dikarya</taxon>
        <taxon>Ascomycota</taxon>
        <taxon>Pezizomycotina</taxon>
        <taxon>Eurotiomycetes</taxon>
        <taxon>Chaetothyriomycetidae</taxon>
        <taxon>Chaetothyriales</taxon>
        <taxon>Herpotrichiellaceae</taxon>
        <taxon>Exophiala</taxon>
    </lineage>
</organism>
<sequence>MTVDFRDWQATPLPYARNGVVVSTPANLEKPGTSQARDEGLHKDVNYDPFSFFKQPSNSPNSGSVSESCYTNNAPLEPETFDLSAEHNAPFHPPYDLPPDLQLSLDGDWAADSHWDVVADHLPWDAYLTIDNDIWRDLERFFDRAYIIFPVISYHDLTARLLLEPDWRDDPPLKTLLLSIRLINMAGDYRMTSSDRAQLLQLVSQVETSRLSHDFADPATLDAVVASLFLFTAYNVLEKYTRSMLYLDEAFSLLDAADVGSNEVRREQQLRMVLFNTEVATLRIYTHRKKIRWSHRASIVENLENDCCLSVETIVQPEPVAMHLLRRLTQVNLAQSAEALEQLNVESENDMATLFGTVFQQHRISRVQAADVAITRQWNLSSMLVSGARTAPAALEAFGVSAEQMGTTALSWICLLGEGELRIVGLGKVAALARKLRFLAGPSRCNTVLGGLLGAIIREDHEKTYAPQLADVVMPMASSLPYTITPRHLDSSLAMLRCSKHAPTHRDGTVFEDES</sequence>